<evidence type="ECO:0000256" key="5">
    <source>
        <dbReference type="ARBA" id="ARBA00022833"/>
    </source>
</evidence>
<feature type="region of interest" description="Disordered" evidence="8">
    <location>
        <begin position="572"/>
        <end position="604"/>
    </location>
</feature>
<evidence type="ECO:0000256" key="3">
    <source>
        <dbReference type="ARBA" id="ARBA00022737"/>
    </source>
</evidence>
<evidence type="ECO:0000259" key="9">
    <source>
        <dbReference type="PROSITE" id="PS50178"/>
    </source>
</evidence>
<evidence type="ECO:0000256" key="8">
    <source>
        <dbReference type="SAM" id="MobiDB-lite"/>
    </source>
</evidence>
<feature type="domain" description="FYVE-type" evidence="9">
    <location>
        <begin position="709"/>
        <end position="769"/>
    </location>
</feature>
<dbReference type="SUPFAM" id="SSF50978">
    <property type="entry name" value="WD40 repeat-like"/>
    <property type="match status" value="1"/>
</dbReference>
<proteinExistence type="predicted"/>
<evidence type="ECO:0000256" key="2">
    <source>
        <dbReference type="ARBA" id="ARBA00022723"/>
    </source>
</evidence>
<protein>
    <submittedName>
        <fullName evidence="12">WD repeat and FYVE domain-containing protein 3</fullName>
    </submittedName>
</protein>
<keyword evidence="4 6" id="KW-0863">Zinc-finger</keyword>
<keyword evidence="11" id="KW-1185">Reference proteome</keyword>
<dbReference type="FunFam" id="1.10.1540.10:FF:000002">
    <property type="entry name" value="WD repeat and FYVE domain containing 3"/>
    <property type="match status" value="1"/>
</dbReference>
<dbReference type="Gene3D" id="3.30.40.10">
    <property type="entry name" value="Zinc/RING finger domain, C3HC4 (zinc finger)"/>
    <property type="match status" value="1"/>
</dbReference>
<evidence type="ECO:0000259" key="10">
    <source>
        <dbReference type="PROSITE" id="PS50197"/>
    </source>
</evidence>
<evidence type="ECO:0000256" key="7">
    <source>
        <dbReference type="PROSITE-ProRule" id="PRU00221"/>
    </source>
</evidence>
<feature type="repeat" description="WD" evidence="7">
    <location>
        <begin position="408"/>
        <end position="449"/>
    </location>
</feature>
<dbReference type="InterPro" id="IPR001680">
    <property type="entry name" value="WD40_rpt"/>
</dbReference>
<evidence type="ECO:0000313" key="11">
    <source>
        <dbReference type="Proteomes" id="UP000046393"/>
    </source>
</evidence>
<dbReference type="WBParaSite" id="SMUV_0000794401-mRNA-1">
    <property type="protein sequence ID" value="SMUV_0000794401-mRNA-1"/>
    <property type="gene ID" value="SMUV_0000794401"/>
</dbReference>
<dbReference type="InterPro" id="IPR036322">
    <property type="entry name" value="WD40_repeat_dom_sf"/>
</dbReference>
<dbReference type="SUPFAM" id="SSF57903">
    <property type="entry name" value="FYVE/PHD zinc finger"/>
    <property type="match status" value="1"/>
</dbReference>
<dbReference type="AlphaFoldDB" id="A0A0N5AT06"/>
<dbReference type="InterPro" id="IPR000306">
    <property type="entry name" value="Znf_FYVE"/>
</dbReference>
<dbReference type="SUPFAM" id="SSF81837">
    <property type="entry name" value="BEACH domain"/>
    <property type="match status" value="1"/>
</dbReference>
<dbReference type="Gene3D" id="2.130.10.10">
    <property type="entry name" value="YVTN repeat-like/Quinoprotein amine dehydrogenase"/>
    <property type="match status" value="1"/>
</dbReference>
<dbReference type="PROSITE" id="PS50294">
    <property type="entry name" value="WD_REPEATS_REGION"/>
    <property type="match status" value="1"/>
</dbReference>
<evidence type="ECO:0000313" key="12">
    <source>
        <dbReference type="WBParaSite" id="SMUV_0000794401-mRNA-1"/>
    </source>
</evidence>
<keyword evidence="5" id="KW-0862">Zinc</keyword>
<dbReference type="SMART" id="SM00320">
    <property type="entry name" value="WD40"/>
    <property type="match status" value="4"/>
</dbReference>
<dbReference type="PROSITE" id="PS50178">
    <property type="entry name" value="ZF_FYVE"/>
    <property type="match status" value="1"/>
</dbReference>
<evidence type="ECO:0000256" key="6">
    <source>
        <dbReference type="PROSITE-ProRule" id="PRU00091"/>
    </source>
</evidence>
<dbReference type="InterPro" id="IPR000409">
    <property type="entry name" value="BEACH_dom"/>
</dbReference>
<dbReference type="PANTHER" id="PTHR46108:SF4">
    <property type="entry name" value="BLUE CHEESE"/>
    <property type="match status" value="1"/>
</dbReference>
<keyword evidence="2" id="KW-0479">Metal-binding</keyword>
<dbReference type="InterPro" id="IPR013083">
    <property type="entry name" value="Znf_RING/FYVE/PHD"/>
</dbReference>
<evidence type="ECO:0000256" key="1">
    <source>
        <dbReference type="ARBA" id="ARBA00022574"/>
    </source>
</evidence>
<dbReference type="STRING" id="451379.A0A0N5AT06"/>
<dbReference type="CDD" id="cd15719">
    <property type="entry name" value="FYVE_WDFY3"/>
    <property type="match status" value="1"/>
</dbReference>
<keyword evidence="1 7" id="KW-0853">WD repeat</keyword>
<dbReference type="GO" id="GO:0008270">
    <property type="term" value="F:zinc ion binding"/>
    <property type="evidence" value="ECO:0007669"/>
    <property type="project" value="UniProtKB-KW"/>
</dbReference>
<dbReference type="Pfam" id="PF00400">
    <property type="entry name" value="WD40"/>
    <property type="match status" value="1"/>
</dbReference>
<dbReference type="PROSITE" id="PS50082">
    <property type="entry name" value="WD_REPEATS_2"/>
    <property type="match status" value="1"/>
</dbReference>
<dbReference type="InterPro" id="IPR015943">
    <property type="entry name" value="WD40/YVTN_repeat-like_dom_sf"/>
</dbReference>
<dbReference type="CDD" id="cd06071">
    <property type="entry name" value="Beach"/>
    <property type="match status" value="1"/>
</dbReference>
<dbReference type="SMART" id="SM00064">
    <property type="entry name" value="FYVE"/>
    <property type="match status" value="1"/>
</dbReference>
<evidence type="ECO:0000256" key="4">
    <source>
        <dbReference type="ARBA" id="ARBA00022771"/>
    </source>
</evidence>
<dbReference type="Pfam" id="PF02138">
    <property type="entry name" value="Beach"/>
    <property type="match status" value="1"/>
</dbReference>
<feature type="compositionally biased region" description="Polar residues" evidence="8">
    <location>
        <begin position="577"/>
        <end position="600"/>
    </location>
</feature>
<sequence length="774" mass="86953">MHLNTLAGRSYNDLSQYPIFPWIIRDYTSDVLDLTNPQTFRDLSRPMGAQSEERLAQFMKRYREWDDPTGETPPYMYGTHYSSAMIVVSYLVRLEPFAQQFLKLQGGHFDLADRMFHCVGDAWTSASRNNMADVKELIPEFFSLPEMFVNSNHFDLGVKQNNVVLDDVILPPWAKGDPREFVRIHREALECDYVSANLHNWIDLIFGYKQSGDASVEAYNVYHHLFYEGNVDFENIEDPLTRQVKINATIGFINNFGQIPTQLFKKPHPQKKVTIADPYIGVPGVTSARFFFHALGSLKVPHQPVKELKSAVGTLIPLEKSGFLALEMNRIFLPNNHYVAWGFPDKSLRIGLLDSEKSSCLYEMGDYPEVTCCAAADSRTLFVGLVTGAITVWNVTSRPKRLRFRRTLSGHSSAITAICACAAHTILVSASRDGTAIVWHLSALTFIRQLSPHPGPVTAVAVNDATGDIATSSSSMLFLWSINGQLLAVVNTIDSAFDSKPTVVLAIAFSVMNEWDEKNVIICGGSNGVVRFYSLEIHKTCNGKSELNDKPTMLQHPLTTTAVLQQRLERQRRRLRMNSTTSSVDTSQTNSPENPSSPLVNDSDEVFSGLRDKPSCLADKEGEEAKWCLQRVLVLRASLSTHTGFNRKDNLRPAPITAITPAKSVAVIYKIKHEVLDHKSLYVGDGVGRVWQWQMGEEMGARADHWVQDPCRNSCSSCQQLFSIADRRHHCRNCGNIFCNKCSRFESDIKHMKISKPVRVCQSCYLRLISQNAS</sequence>
<dbReference type="Proteomes" id="UP000046393">
    <property type="component" value="Unplaced"/>
</dbReference>
<dbReference type="PROSITE" id="PS50197">
    <property type="entry name" value="BEACH"/>
    <property type="match status" value="1"/>
</dbReference>
<reference evidence="12" key="1">
    <citation type="submission" date="2017-02" db="UniProtKB">
        <authorList>
            <consortium name="WormBaseParasite"/>
        </authorList>
    </citation>
    <scope>IDENTIFICATION</scope>
</reference>
<organism evidence="11 12">
    <name type="scientific">Syphacia muris</name>
    <dbReference type="NCBI Taxonomy" id="451379"/>
    <lineage>
        <taxon>Eukaryota</taxon>
        <taxon>Metazoa</taxon>
        <taxon>Ecdysozoa</taxon>
        <taxon>Nematoda</taxon>
        <taxon>Chromadorea</taxon>
        <taxon>Rhabditida</taxon>
        <taxon>Spirurina</taxon>
        <taxon>Oxyuridomorpha</taxon>
        <taxon>Oxyuroidea</taxon>
        <taxon>Oxyuridae</taxon>
        <taxon>Syphacia</taxon>
    </lineage>
</organism>
<keyword evidence="3" id="KW-0677">Repeat</keyword>
<dbReference type="InterPro" id="IPR017455">
    <property type="entry name" value="Znf_FYVE-rel"/>
</dbReference>
<feature type="domain" description="BEACH" evidence="10">
    <location>
        <begin position="1"/>
        <end position="271"/>
    </location>
</feature>
<dbReference type="Gene3D" id="1.10.1540.10">
    <property type="entry name" value="BEACH domain"/>
    <property type="match status" value="1"/>
</dbReference>
<dbReference type="InterPro" id="IPR011011">
    <property type="entry name" value="Znf_FYVE_PHD"/>
</dbReference>
<dbReference type="PANTHER" id="PTHR46108">
    <property type="entry name" value="BLUE CHEESE"/>
    <property type="match status" value="1"/>
</dbReference>
<name>A0A0N5AT06_9BILA</name>
<dbReference type="Pfam" id="PF01363">
    <property type="entry name" value="FYVE"/>
    <property type="match status" value="1"/>
</dbReference>
<dbReference type="InterPro" id="IPR036372">
    <property type="entry name" value="BEACH_dom_sf"/>
</dbReference>
<dbReference type="InterPro" id="IPR051944">
    <property type="entry name" value="BEACH_domain_protein"/>
</dbReference>
<dbReference type="SMART" id="SM01026">
    <property type="entry name" value="Beach"/>
    <property type="match status" value="1"/>
</dbReference>
<accession>A0A0N5AT06</accession>